<dbReference type="Gene3D" id="2.40.160.10">
    <property type="entry name" value="Porin"/>
    <property type="match status" value="1"/>
</dbReference>
<evidence type="ECO:0000256" key="1">
    <source>
        <dbReference type="ARBA" id="ARBA00009075"/>
    </source>
</evidence>
<sequence length="428" mass="48442">MSVKAKFYTGNNKTYLALLISAMGFQNVYADFLEDSESSIYLRNFYIDRSFDRVKRPDIGSWTQAVSGKFKSGYTDTPIQIGLDASVQYAFRLNDHNAKRADTIIPFDTVKGEQYNDYVKYGATLKLKYNETELKVGELYPMTPVAFIDDSRQLVTSYAGAMLESKDIKDLKVSAGRLTRINGREDDEYRKISLFTGQASSNPNALGSDGLNFIGLDYNFTPKISGSYWYGQLEDIYQQHYAKLAYSTQIGGAKVSIDGRYFNNKEDGDAFYGKIDSQSYGLMTTIQNGDHLFSTGVRKNEGPSTFPTLTGYAPQPFLHAWSNLGFVSPEEMTWHILYRYDFKGLGLPGLSTTLRYLHGDNIYRAGMSDNTEIEKSFMLSYVVPEGKLKGLGLQWMNINTDTKYDKTTNNPGAKWQENRLIATYTYKF</sequence>
<comment type="caution">
    <text evidence="4">The sequence shown here is derived from an EMBL/GenBank/DDBJ whole genome shotgun (WGS) entry which is preliminary data.</text>
</comment>
<name>A0A1Z9Z233_9GAMM</name>
<dbReference type="Proteomes" id="UP000196536">
    <property type="component" value="Unassembled WGS sequence"/>
</dbReference>
<dbReference type="EMBL" id="NEXX01000001">
    <property type="protein sequence ID" value="OUY08515.1"/>
    <property type="molecule type" value="Genomic_DNA"/>
</dbReference>
<keyword evidence="3" id="KW-0732">Signal</keyword>
<dbReference type="RefSeq" id="WP_087619182.1">
    <property type="nucleotide sequence ID" value="NZ_NEXX01000001.1"/>
</dbReference>
<evidence type="ECO:0000256" key="3">
    <source>
        <dbReference type="ARBA" id="ARBA00022729"/>
    </source>
</evidence>
<protein>
    <submittedName>
        <fullName evidence="4">Porin</fullName>
    </submittedName>
</protein>
<organism evidence="4 5">
    <name type="scientific">Acinetobacter populi</name>
    <dbReference type="NCBI Taxonomy" id="1582270"/>
    <lineage>
        <taxon>Bacteria</taxon>
        <taxon>Pseudomonadati</taxon>
        <taxon>Pseudomonadota</taxon>
        <taxon>Gammaproteobacteria</taxon>
        <taxon>Moraxellales</taxon>
        <taxon>Moraxellaceae</taxon>
        <taxon>Acinetobacter</taxon>
    </lineage>
</organism>
<gene>
    <name evidence="4" type="ORF">CAP51_02550</name>
</gene>
<evidence type="ECO:0000256" key="2">
    <source>
        <dbReference type="ARBA" id="ARBA00022448"/>
    </source>
</evidence>
<evidence type="ECO:0000313" key="4">
    <source>
        <dbReference type="EMBL" id="OUY08515.1"/>
    </source>
</evidence>
<accession>A0A1Z9Z233</accession>
<keyword evidence="5" id="KW-1185">Reference proteome</keyword>
<evidence type="ECO:0000313" key="5">
    <source>
        <dbReference type="Proteomes" id="UP000196536"/>
    </source>
</evidence>
<dbReference type="GO" id="GO:0016020">
    <property type="term" value="C:membrane"/>
    <property type="evidence" value="ECO:0007669"/>
    <property type="project" value="InterPro"/>
</dbReference>
<dbReference type="GO" id="GO:0015288">
    <property type="term" value="F:porin activity"/>
    <property type="evidence" value="ECO:0007669"/>
    <property type="project" value="TreeGrafter"/>
</dbReference>
<dbReference type="InterPro" id="IPR023614">
    <property type="entry name" value="Porin_dom_sf"/>
</dbReference>
<dbReference type="OrthoDB" id="6759120at2"/>
<dbReference type="InterPro" id="IPR005318">
    <property type="entry name" value="OM_porin_bac"/>
</dbReference>
<reference evidence="4 5" key="1">
    <citation type="submission" date="2017-05" db="EMBL/GenBank/DDBJ databases">
        <title>Acinetobacter populi ANC 5415 (= PBJ7), whole genome shotgun sequencing project.</title>
        <authorList>
            <person name="Nemec A."/>
            <person name="Radolfova-Krizova L."/>
        </authorList>
    </citation>
    <scope>NUCLEOTIDE SEQUENCE [LARGE SCALE GENOMIC DNA]</scope>
    <source>
        <strain evidence="4 5">PBJ7</strain>
    </source>
</reference>
<dbReference type="PANTHER" id="PTHR34596">
    <property type="entry name" value="CHITOPORIN"/>
    <property type="match status" value="1"/>
</dbReference>
<keyword evidence="2" id="KW-0813">Transport</keyword>
<dbReference type="PANTHER" id="PTHR34596:SF2">
    <property type="entry name" value="CHITOPORIN"/>
    <property type="match status" value="1"/>
</dbReference>
<dbReference type="AlphaFoldDB" id="A0A1Z9Z233"/>
<proteinExistence type="inferred from homology"/>
<dbReference type="Pfam" id="PF03573">
    <property type="entry name" value="OprD"/>
    <property type="match status" value="1"/>
</dbReference>
<comment type="similarity">
    <text evidence="1">Belongs to the outer membrane porin (Opr) (TC 1.B.25) family.</text>
</comment>